<evidence type="ECO:0000313" key="3">
    <source>
        <dbReference type="Proteomes" id="UP001050975"/>
    </source>
</evidence>
<comment type="caution">
    <text evidence="2">The sequence shown here is derived from an EMBL/GenBank/DDBJ whole genome shotgun (WGS) entry which is preliminary data.</text>
</comment>
<dbReference type="EMBL" id="BLAY01000124">
    <property type="protein sequence ID" value="GET41487.1"/>
    <property type="molecule type" value="Genomic_DNA"/>
</dbReference>
<protein>
    <submittedName>
        <fullName evidence="2">Uncharacterized protein</fullName>
    </submittedName>
</protein>
<dbReference type="Proteomes" id="UP001050975">
    <property type="component" value="Unassembled WGS sequence"/>
</dbReference>
<sequence length="81" mass="9075">MSSHTEPPVIARLLSKNIFNKVRSQPGIESDLGIYSSAKLAGLEKNQILQSPRAIAPSYPDEDPELTPGKWWARRRQTDLC</sequence>
<dbReference type="AlphaFoldDB" id="A0AAV3XPG5"/>
<dbReference type="RefSeq" id="WP_226587838.1">
    <property type="nucleotide sequence ID" value="NZ_BLAY01000124.1"/>
</dbReference>
<accession>A0AAV3XPG5</accession>
<keyword evidence="3" id="KW-1185">Reference proteome</keyword>
<reference evidence="2" key="1">
    <citation type="submission" date="2019-10" db="EMBL/GenBank/DDBJ databases">
        <title>Draft genome sequece of Microseira wollei NIES-4236.</title>
        <authorList>
            <person name="Yamaguchi H."/>
            <person name="Suzuki S."/>
            <person name="Kawachi M."/>
        </authorList>
    </citation>
    <scope>NUCLEOTIDE SEQUENCE</scope>
    <source>
        <strain evidence="2">NIES-4236</strain>
    </source>
</reference>
<name>A0AAV3XPG5_9CYAN</name>
<proteinExistence type="predicted"/>
<evidence type="ECO:0000256" key="1">
    <source>
        <dbReference type="SAM" id="MobiDB-lite"/>
    </source>
</evidence>
<feature type="region of interest" description="Disordered" evidence="1">
    <location>
        <begin position="54"/>
        <end position="81"/>
    </location>
</feature>
<gene>
    <name evidence="2" type="ORF">MiSe_62990</name>
</gene>
<organism evidence="2 3">
    <name type="scientific">Microseira wollei NIES-4236</name>
    <dbReference type="NCBI Taxonomy" id="2530354"/>
    <lineage>
        <taxon>Bacteria</taxon>
        <taxon>Bacillati</taxon>
        <taxon>Cyanobacteriota</taxon>
        <taxon>Cyanophyceae</taxon>
        <taxon>Oscillatoriophycideae</taxon>
        <taxon>Aerosakkonematales</taxon>
        <taxon>Aerosakkonemataceae</taxon>
        <taxon>Microseira</taxon>
    </lineage>
</organism>
<evidence type="ECO:0000313" key="2">
    <source>
        <dbReference type="EMBL" id="GET41487.1"/>
    </source>
</evidence>